<dbReference type="AlphaFoldDB" id="A0A940MC30"/>
<evidence type="ECO:0000256" key="1">
    <source>
        <dbReference type="SAM" id="MobiDB-lite"/>
    </source>
</evidence>
<gene>
    <name evidence="3" type="ORF">JFN87_12175</name>
</gene>
<feature type="compositionally biased region" description="Gly residues" evidence="1">
    <location>
        <begin position="32"/>
        <end position="42"/>
    </location>
</feature>
<evidence type="ECO:0008006" key="5">
    <source>
        <dbReference type="Google" id="ProtNLM"/>
    </source>
</evidence>
<feature type="compositionally biased region" description="Low complexity" evidence="1">
    <location>
        <begin position="43"/>
        <end position="61"/>
    </location>
</feature>
<comment type="caution">
    <text evidence="3">The sequence shown here is derived from an EMBL/GenBank/DDBJ whole genome shotgun (WGS) entry which is preliminary data.</text>
</comment>
<name>A0A940MC30_9ACTN</name>
<evidence type="ECO:0000256" key="2">
    <source>
        <dbReference type="SAM" id="SignalP"/>
    </source>
</evidence>
<dbReference type="RefSeq" id="WP_209340014.1">
    <property type="nucleotide sequence ID" value="NZ_JAGIQL010000037.1"/>
</dbReference>
<keyword evidence="4" id="KW-1185">Reference proteome</keyword>
<dbReference type="PROSITE" id="PS51257">
    <property type="entry name" value="PROKAR_LIPOPROTEIN"/>
    <property type="match status" value="1"/>
</dbReference>
<proteinExistence type="predicted"/>
<dbReference type="Proteomes" id="UP000670475">
    <property type="component" value="Unassembled WGS sequence"/>
</dbReference>
<feature type="chain" id="PRO_5037865296" description="Secreted protein" evidence="2">
    <location>
        <begin position="31"/>
        <end position="200"/>
    </location>
</feature>
<reference evidence="3" key="1">
    <citation type="submission" date="2021-03" db="EMBL/GenBank/DDBJ databases">
        <title>Whole genome sequence of Streptomyces bomunensis MMS17-BM035.</title>
        <authorList>
            <person name="Lee J.H."/>
        </authorList>
    </citation>
    <scope>NUCLEOTIDE SEQUENCE</scope>
    <source>
        <strain evidence="3">MMS17-BM035</strain>
    </source>
</reference>
<sequence>MKTWHGVRAYRAAGAAAAAVALAVSLTACGGDGGQGKDGGGHTPAAGSSASPPQAQKSASGEGSTSSAPPQVIAKASSGTFQFAVNSAKRDKGGFLTIAGTITNLTGQVQIAPTAWNGDESQVNKNGSSLAAMTLVDTAQKKRYYVLRDTGGHALTTVDIPNFQPNAVIPFFAQFPAPPSSTSKVEMDFPGLPPATIAIS</sequence>
<organism evidence="3 4">
    <name type="scientific">Streptomyces montanisoli</name>
    <dbReference type="NCBI Taxonomy" id="2798581"/>
    <lineage>
        <taxon>Bacteria</taxon>
        <taxon>Bacillati</taxon>
        <taxon>Actinomycetota</taxon>
        <taxon>Actinomycetes</taxon>
        <taxon>Kitasatosporales</taxon>
        <taxon>Streptomycetaceae</taxon>
        <taxon>Streptomyces</taxon>
    </lineage>
</organism>
<keyword evidence="2" id="KW-0732">Signal</keyword>
<dbReference type="EMBL" id="JAGIQL010000037">
    <property type="protein sequence ID" value="MBP0458252.1"/>
    <property type="molecule type" value="Genomic_DNA"/>
</dbReference>
<protein>
    <recommendedName>
        <fullName evidence="5">Secreted protein</fullName>
    </recommendedName>
</protein>
<evidence type="ECO:0000313" key="3">
    <source>
        <dbReference type="EMBL" id="MBP0458252.1"/>
    </source>
</evidence>
<accession>A0A940MC30</accession>
<feature type="signal peptide" evidence="2">
    <location>
        <begin position="1"/>
        <end position="30"/>
    </location>
</feature>
<feature type="region of interest" description="Disordered" evidence="1">
    <location>
        <begin position="32"/>
        <end position="71"/>
    </location>
</feature>
<evidence type="ECO:0000313" key="4">
    <source>
        <dbReference type="Proteomes" id="UP000670475"/>
    </source>
</evidence>